<keyword evidence="3" id="KW-1133">Transmembrane helix</keyword>
<sequence length="213" mass="22683">MARAPGRAGLRTRQYRCELVAVAPQLAQPPAADRFGRARPYHQEHRMITQLRAIIAGATLLVILIIAGLIYWRGSSNATTKADLRAARQTIKVERATQQIANQTQQEVNIAAAKTSQSAQAAANEIDQIRSNANRQSRASTPVGTTVAVGKAPVAAIPDHLDPSAVVSASGSSGPGRSLHLSDDSRVLQLAREAREAARASSARLQSEVPSTR</sequence>
<protein>
    <submittedName>
        <fullName evidence="4">Uncharacterized protein</fullName>
    </submittedName>
</protein>
<dbReference type="KEGG" id="vg:5142585"/>
<evidence type="ECO:0000313" key="5">
    <source>
        <dbReference type="Proteomes" id="UP000001238"/>
    </source>
</evidence>
<proteinExistence type="predicted"/>
<evidence type="ECO:0000256" key="1">
    <source>
        <dbReference type="SAM" id="Coils"/>
    </source>
</evidence>
<evidence type="ECO:0000256" key="2">
    <source>
        <dbReference type="SAM" id="MobiDB-lite"/>
    </source>
</evidence>
<keyword evidence="3" id="KW-0472">Membrane</keyword>
<keyword evidence="1" id="KW-0175">Coiled coil</keyword>
<dbReference type="GeneID" id="5142585"/>
<evidence type="ECO:0000256" key="3">
    <source>
        <dbReference type="SAM" id="Phobius"/>
    </source>
</evidence>
<reference evidence="5" key="2">
    <citation type="journal article" date="2006" name="J. Gen. Plant Pathol.">
        <title>Sequence analysis of the genome of OP2, a lytic bacteriophage of Xanthomonas oryzae pv. oryzae..</title>
        <authorList>
            <person name="Inoue Y."/>
            <person name="Matsuura T."/>
            <person name="Ohara T."/>
            <person name="Azegami K."/>
        </authorList>
    </citation>
    <scope>NUCLEOTIDE SEQUENCE [LARGE SCALE GENOMIC DNA]</scope>
</reference>
<organism evidence="4 5">
    <name type="scientific">Xanthomonas phage OP2</name>
    <dbReference type="NCBI Taxonomy" id="331627"/>
    <lineage>
        <taxon>Viruses</taxon>
        <taxon>Duplodnaviria</taxon>
        <taxon>Heunggongvirae</taxon>
        <taxon>Uroviricota</taxon>
        <taxon>Caudoviricetes</taxon>
        <taxon>Kantovirinae</taxon>
        <taxon>Tsukubavirus</taxon>
        <taxon>Tsukubavirus OP2</taxon>
    </lineage>
</organism>
<feature type="coiled-coil region" evidence="1">
    <location>
        <begin position="86"/>
        <end position="139"/>
    </location>
</feature>
<feature type="region of interest" description="Disordered" evidence="2">
    <location>
        <begin position="165"/>
        <end position="184"/>
    </location>
</feature>
<keyword evidence="3" id="KW-0812">Transmembrane</keyword>
<feature type="transmembrane region" description="Helical" evidence="3">
    <location>
        <begin position="53"/>
        <end position="72"/>
    </location>
</feature>
<reference evidence="4 5" key="1">
    <citation type="journal article" date="2006" name="J. Gen. Plant Pathol.">
        <title>Sequence analysis of the genome of OP2, a lytic bacteriophage of Xanthomonas oryzae pv. oryzae.</title>
        <authorList>
            <person name="Inoue Y."/>
            <person name="Matsuura T."/>
            <person name="Ohara T."/>
            <person name="Azegami K."/>
        </authorList>
    </citation>
    <scope>NUCLEOTIDE SEQUENCE [LARGE SCALE GENOMIC DNA]</scope>
</reference>
<name>Q2NP81_9CAUD</name>
<keyword evidence="5" id="KW-1185">Reference proteome</keyword>
<dbReference type="Proteomes" id="UP000001238">
    <property type="component" value="Segment"/>
</dbReference>
<accession>Q2NP81</accession>
<evidence type="ECO:0000313" key="4">
    <source>
        <dbReference type="EMBL" id="BAE72815.1"/>
    </source>
</evidence>
<dbReference type="RefSeq" id="YP_453668.1">
    <property type="nucleotide sequence ID" value="NC_007710.1"/>
</dbReference>
<feature type="compositionally biased region" description="Low complexity" evidence="2">
    <location>
        <begin position="165"/>
        <end position="176"/>
    </location>
</feature>
<dbReference type="EMBL" id="AP008986">
    <property type="protein sequence ID" value="BAE72815.1"/>
    <property type="molecule type" value="Genomic_DNA"/>
</dbReference>